<dbReference type="GO" id="GO:0043565">
    <property type="term" value="F:sequence-specific DNA binding"/>
    <property type="evidence" value="ECO:0007669"/>
    <property type="project" value="InterPro"/>
</dbReference>
<evidence type="ECO:0000313" key="13">
    <source>
        <dbReference type="EMBL" id="TLC97981.1"/>
    </source>
</evidence>
<protein>
    <recommendedName>
        <fullName evidence="2">Stage 0 sporulation protein A homolog</fullName>
    </recommendedName>
</protein>
<keyword evidence="3" id="KW-0963">Cytoplasm</keyword>
<keyword evidence="6" id="KW-0805">Transcription regulation</keyword>
<dbReference type="STRING" id="180332.GCA_000797495_01728"/>
<comment type="subcellular location">
    <subcellularLocation>
        <location evidence="1">Cytoplasm</location>
    </subcellularLocation>
</comment>
<evidence type="ECO:0000256" key="6">
    <source>
        <dbReference type="ARBA" id="ARBA00023015"/>
    </source>
</evidence>
<dbReference type="AlphaFoldDB" id="A0A4U8PZZ6"/>
<evidence type="ECO:0000256" key="10">
    <source>
        <dbReference type="PROSITE-ProRule" id="PRU00169"/>
    </source>
</evidence>
<proteinExistence type="predicted"/>
<dbReference type="PANTHER" id="PTHR42713:SF3">
    <property type="entry name" value="TRANSCRIPTIONAL REGULATORY PROTEIN HPTR"/>
    <property type="match status" value="1"/>
</dbReference>
<dbReference type="PANTHER" id="PTHR42713">
    <property type="entry name" value="HISTIDINE KINASE-RELATED"/>
    <property type="match status" value="1"/>
</dbReference>
<evidence type="ECO:0000256" key="2">
    <source>
        <dbReference type="ARBA" id="ARBA00018672"/>
    </source>
</evidence>
<comment type="caution">
    <text evidence="13">The sequence shown here is derived from an EMBL/GenBank/DDBJ whole genome shotgun (WGS) entry which is preliminary data.</text>
</comment>
<dbReference type="Proteomes" id="UP000306509">
    <property type="component" value="Unassembled WGS sequence"/>
</dbReference>
<dbReference type="Pfam" id="PF00072">
    <property type="entry name" value="Response_reg"/>
    <property type="match status" value="1"/>
</dbReference>
<evidence type="ECO:0000256" key="5">
    <source>
        <dbReference type="ARBA" id="ARBA00023012"/>
    </source>
</evidence>
<dbReference type="SMART" id="SM00342">
    <property type="entry name" value="HTH_ARAC"/>
    <property type="match status" value="1"/>
</dbReference>
<accession>A0A4U8PZZ6</accession>
<reference evidence="13 14" key="1">
    <citation type="journal article" date="2019" name="Anaerobe">
        <title>Detection of Robinsoniella peoriensis in multiple bone samples of a trauma patient.</title>
        <authorList>
            <person name="Schrottner P."/>
            <person name="Hartwich K."/>
            <person name="Bunk B."/>
            <person name="Schober I."/>
            <person name="Helbig S."/>
            <person name="Rudolph W.W."/>
            <person name="Gunzer F."/>
        </authorList>
    </citation>
    <scope>NUCLEOTIDE SEQUENCE [LARGE SCALE GENOMIC DNA]</scope>
    <source>
        <strain evidence="13 14">DSM 106044</strain>
    </source>
</reference>
<dbReference type="SMART" id="SM00448">
    <property type="entry name" value="REC"/>
    <property type="match status" value="1"/>
</dbReference>
<name>A0A4U8PZZ6_9FIRM</name>
<sequence>MIKVLIAEDEIPLLRGIKNMIEKLNPEFSVVMCARNGKEAIEYLNSNQVDVIFTDINMPLADGIEVMEFANQKYPEAAKVVISGYSDFSYAQQAIRCGVKEYLLKPIVKEELEKTLCNISQRYKSMLQKKQKARLAEAVYTGKPAKPGEKLQMVYFCAGPLIRDGMEENIAECDFWQGTDIESAAAGLLHEASCVYSFEKNQANEKILLIVPENEADLKDFSKKFLEKMKEKGIQITAAFHEGLIETHEIPMISHQLRRKLQENILFGESSVIENDADSSGNAYTAGDDTFYSLGKEISDTRKEVFLKEAEAFFSVRKIRQKECLQIINRILQSMGEQTGPACISEEDREETIWNLILYSSNVRQLFLNLRRMLDERQLYTKAESSENLMKKVECYILENMAEPITAAVLSSEFGLVAPYLSTLFKEYSGYTLSQYIQKIRLDRAKNLLEMDEEILAKDVAEMVGYPNPLYFSKVFKKKIGVYPSEYRKNKMKKRGERDK</sequence>
<feature type="modified residue" description="4-aspartylphosphate" evidence="10">
    <location>
        <position position="55"/>
    </location>
</feature>
<organism evidence="13 14">
    <name type="scientific">Robinsoniella peoriensis</name>
    <dbReference type="NCBI Taxonomy" id="180332"/>
    <lineage>
        <taxon>Bacteria</taxon>
        <taxon>Bacillati</taxon>
        <taxon>Bacillota</taxon>
        <taxon>Clostridia</taxon>
        <taxon>Lachnospirales</taxon>
        <taxon>Lachnospiraceae</taxon>
        <taxon>Robinsoniella</taxon>
    </lineage>
</organism>
<keyword evidence="14" id="KW-1185">Reference proteome</keyword>
<dbReference type="InterPro" id="IPR020449">
    <property type="entry name" value="Tscrpt_reg_AraC-type_HTH"/>
</dbReference>
<dbReference type="GO" id="GO:0003700">
    <property type="term" value="F:DNA-binding transcription factor activity"/>
    <property type="evidence" value="ECO:0007669"/>
    <property type="project" value="InterPro"/>
</dbReference>
<evidence type="ECO:0000259" key="12">
    <source>
        <dbReference type="PROSITE" id="PS50110"/>
    </source>
</evidence>
<keyword evidence="8" id="KW-0804">Transcription</keyword>
<evidence type="ECO:0000259" key="11">
    <source>
        <dbReference type="PROSITE" id="PS01124"/>
    </source>
</evidence>
<dbReference type="InterPro" id="IPR009057">
    <property type="entry name" value="Homeodomain-like_sf"/>
</dbReference>
<dbReference type="SUPFAM" id="SSF52172">
    <property type="entry name" value="CheY-like"/>
    <property type="match status" value="1"/>
</dbReference>
<evidence type="ECO:0000256" key="8">
    <source>
        <dbReference type="ARBA" id="ARBA00023163"/>
    </source>
</evidence>
<dbReference type="Gene3D" id="3.40.50.2300">
    <property type="match status" value="1"/>
</dbReference>
<keyword evidence="4 10" id="KW-0597">Phosphoprotein</keyword>
<dbReference type="InterPro" id="IPR011006">
    <property type="entry name" value="CheY-like_superfamily"/>
</dbReference>
<dbReference type="RefSeq" id="WP_138004092.1">
    <property type="nucleotide sequence ID" value="NZ_QGQD01000107.1"/>
</dbReference>
<comment type="function">
    <text evidence="9">May play the central regulatory role in sporulation. It may be an element of the effector pathway responsible for the activation of sporulation genes in response to nutritional stress. Spo0A may act in concert with spo0H (a sigma factor) to control the expression of some genes that are critical to the sporulation process.</text>
</comment>
<feature type="domain" description="HTH araC/xylS-type" evidence="11">
    <location>
        <begin position="391"/>
        <end position="490"/>
    </location>
</feature>
<dbReference type="PROSITE" id="PS01124">
    <property type="entry name" value="HTH_ARAC_FAMILY_2"/>
    <property type="match status" value="1"/>
</dbReference>
<evidence type="ECO:0000313" key="14">
    <source>
        <dbReference type="Proteomes" id="UP000306509"/>
    </source>
</evidence>
<dbReference type="GO" id="GO:0005737">
    <property type="term" value="C:cytoplasm"/>
    <property type="evidence" value="ECO:0007669"/>
    <property type="project" value="UniProtKB-SubCell"/>
</dbReference>
<dbReference type="Gene3D" id="1.10.10.60">
    <property type="entry name" value="Homeodomain-like"/>
    <property type="match status" value="2"/>
</dbReference>
<dbReference type="EMBL" id="QGQD01000107">
    <property type="protein sequence ID" value="TLC97981.1"/>
    <property type="molecule type" value="Genomic_DNA"/>
</dbReference>
<dbReference type="InterPro" id="IPR051552">
    <property type="entry name" value="HptR"/>
</dbReference>
<evidence type="ECO:0000256" key="4">
    <source>
        <dbReference type="ARBA" id="ARBA00022553"/>
    </source>
</evidence>
<keyword evidence="7" id="KW-0238">DNA-binding</keyword>
<dbReference type="PROSITE" id="PS50110">
    <property type="entry name" value="RESPONSE_REGULATORY"/>
    <property type="match status" value="1"/>
</dbReference>
<feature type="domain" description="Response regulatory" evidence="12">
    <location>
        <begin position="3"/>
        <end position="120"/>
    </location>
</feature>
<gene>
    <name evidence="13" type="ORF">DSM106044_05349</name>
</gene>
<dbReference type="CDD" id="cd17536">
    <property type="entry name" value="REC_YesN-like"/>
    <property type="match status" value="1"/>
</dbReference>
<keyword evidence="5" id="KW-0902">Two-component regulatory system</keyword>
<dbReference type="SUPFAM" id="SSF46689">
    <property type="entry name" value="Homeodomain-like"/>
    <property type="match status" value="1"/>
</dbReference>
<evidence type="ECO:0000256" key="3">
    <source>
        <dbReference type="ARBA" id="ARBA00022490"/>
    </source>
</evidence>
<evidence type="ECO:0000256" key="7">
    <source>
        <dbReference type="ARBA" id="ARBA00023125"/>
    </source>
</evidence>
<dbReference type="InterPro" id="IPR001789">
    <property type="entry name" value="Sig_transdc_resp-reg_receiver"/>
</dbReference>
<dbReference type="PRINTS" id="PR00032">
    <property type="entry name" value="HTHARAC"/>
</dbReference>
<dbReference type="InterPro" id="IPR018060">
    <property type="entry name" value="HTH_AraC"/>
</dbReference>
<dbReference type="Pfam" id="PF12833">
    <property type="entry name" value="HTH_18"/>
    <property type="match status" value="1"/>
</dbReference>
<evidence type="ECO:0000256" key="9">
    <source>
        <dbReference type="ARBA" id="ARBA00024867"/>
    </source>
</evidence>
<evidence type="ECO:0000256" key="1">
    <source>
        <dbReference type="ARBA" id="ARBA00004496"/>
    </source>
</evidence>
<dbReference type="GO" id="GO:0000160">
    <property type="term" value="P:phosphorelay signal transduction system"/>
    <property type="evidence" value="ECO:0007669"/>
    <property type="project" value="UniProtKB-KW"/>
</dbReference>